<evidence type="ECO:0000313" key="5">
    <source>
        <dbReference type="EMBL" id="MFD2563555.1"/>
    </source>
</evidence>
<dbReference type="PANTHER" id="PTHR32308:SF10">
    <property type="entry name" value="CITRATE LYASE SUBUNIT BETA"/>
    <property type="match status" value="1"/>
</dbReference>
<keyword evidence="3" id="KW-0460">Magnesium</keyword>
<reference evidence="6" key="1">
    <citation type="journal article" date="2019" name="Int. J. Syst. Evol. Microbiol.">
        <title>The Global Catalogue of Microorganisms (GCM) 10K type strain sequencing project: providing services to taxonomists for standard genome sequencing and annotation.</title>
        <authorList>
            <consortium name="The Broad Institute Genomics Platform"/>
            <consortium name="The Broad Institute Genome Sequencing Center for Infectious Disease"/>
            <person name="Wu L."/>
            <person name="Ma J."/>
        </authorList>
    </citation>
    <scope>NUCLEOTIDE SEQUENCE [LARGE SCALE GENOMIC DNA]</scope>
    <source>
        <strain evidence="6">KCTC 52274</strain>
    </source>
</reference>
<keyword evidence="5" id="KW-0456">Lyase</keyword>
<feature type="domain" description="HpcH/HpaI aldolase/citrate lyase" evidence="4">
    <location>
        <begin position="5"/>
        <end position="214"/>
    </location>
</feature>
<evidence type="ECO:0000259" key="4">
    <source>
        <dbReference type="Pfam" id="PF03328"/>
    </source>
</evidence>
<dbReference type="Gene3D" id="3.20.20.60">
    <property type="entry name" value="Phosphoenolpyruvate-binding domains"/>
    <property type="match status" value="1"/>
</dbReference>
<protein>
    <submittedName>
        <fullName evidence="5">HpcH/HpaI aldolase/citrate lyase family protein</fullName>
    </submittedName>
</protein>
<gene>
    <name evidence="5" type="ORF">ACFSR1_12825</name>
</gene>
<keyword evidence="2" id="KW-0479">Metal-binding</keyword>
<dbReference type="InterPro" id="IPR005000">
    <property type="entry name" value="Aldolase/citrate-lyase_domain"/>
</dbReference>
<dbReference type="GO" id="GO:0016829">
    <property type="term" value="F:lyase activity"/>
    <property type="evidence" value="ECO:0007669"/>
    <property type="project" value="UniProtKB-KW"/>
</dbReference>
<dbReference type="EMBL" id="JBHULE010000019">
    <property type="protein sequence ID" value="MFD2563555.1"/>
    <property type="molecule type" value="Genomic_DNA"/>
</dbReference>
<dbReference type="Pfam" id="PF03328">
    <property type="entry name" value="HpcH_HpaI"/>
    <property type="match status" value="1"/>
</dbReference>
<comment type="cofactor">
    <cofactor evidence="1">
        <name>Mg(2+)</name>
        <dbReference type="ChEBI" id="CHEBI:18420"/>
    </cofactor>
</comment>
<dbReference type="SUPFAM" id="SSF51621">
    <property type="entry name" value="Phosphoenolpyruvate/pyruvate domain"/>
    <property type="match status" value="1"/>
</dbReference>
<name>A0ABW5LFK8_9FLAO</name>
<dbReference type="RefSeq" id="WP_378293083.1">
    <property type="nucleotide sequence ID" value="NZ_JBHULE010000019.1"/>
</dbReference>
<proteinExistence type="predicted"/>
<accession>A0ABW5LFK8</accession>
<evidence type="ECO:0000256" key="1">
    <source>
        <dbReference type="ARBA" id="ARBA00001946"/>
    </source>
</evidence>
<evidence type="ECO:0000256" key="3">
    <source>
        <dbReference type="ARBA" id="ARBA00022842"/>
    </source>
</evidence>
<dbReference type="Proteomes" id="UP001597319">
    <property type="component" value="Unassembled WGS sequence"/>
</dbReference>
<dbReference type="PIRSF" id="PIRSF015582">
    <property type="entry name" value="Cit_lyase_B"/>
    <property type="match status" value="1"/>
</dbReference>
<dbReference type="InterPro" id="IPR011206">
    <property type="entry name" value="Citrate_lyase_beta/mcl1/mcl2"/>
</dbReference>
<evidence type="ECO:0000313" key="6">
    <source>
        <dbReference type="Proteomes" id="UP001597319"/>
    </source>
</evidence>
<dbReference type="InterPro" id="IPR040442">
    <property type="entry name" value="Pyrv_kinase-like_dom_sf"/>
</dbReference>
<evidence type="ECO:0000256" key="2">
    <source>
        <dbReference type="ARBA" id="ARBA00022723"/>
    </source>
</evidence>
<sequence>MLDSYFFVPANNKRFIEKSKSLVVDHMIFDLEDAVASSELEEALKNLKNLSDKKNCWVRPPLFVNEQIDNVILQKSLNIGFNKFVFPKVSAKVEMLFLEKWIIEQYGDNLLDKIEVILLVENPNCLLELEKILESKLNIVAVSLGSHDYCNAMSMKHIRKNLDYSKHKILNIARANGIMFLDSPSMNIKNKEIYTENIEEAFSLGCDGIMTIHPNQLKWINEFPFYSEEEIETAKTIWQNVLQIGENNFSVIKLDGQVYERPHLNRIKKIINWANTHESK</sequence>
<organism evidence="5 6">
    <name type="scientific">Aquimarina rubra</name>
    <dbReference type="NCBI Taxonomy" id="1920033"/>
    <lineage>
        <taxon>Bacteria</taxon>
        <taxon>Pseudomonadati</taxon>
        <taxon>Bacteroidota</taxon>
        <taxon>Flavobacteriia</taxon>
        <taxon>Flavobacteriales</taxon>
        <taxon>Flavobacteriaceae</taxon>
        <taxon>Aquimarina</taxon>
    </lineage>
</organism>
<dbReference type="InterPro" id="IPR015813">
    <property type="entry name" value="Pyrv/PenolPyrv_kinase-like_dom"/>
</dbReference>
<comment type="caution">
    <text evidence="5">The sequence shown here is derived from an EMBL/GenBank/DDBJ whole genome shotgun (WGS) entry which is preliminary data.</text>
</comment>
<keyword evidence="6" id="KW-1185">Reference proteome</keyword>
<dbReference type="PANTHER" id="PTHR32308">
    <property type="entry name" value="LYASE BETA SUBUNIT, PUTATIVE (AFU_ORTHOLOGUE AFUA_4G13030)-RELATED"/>
    <property type="match status" value="1"/>
</dbReference>